<dbReference type="EMBL" id="PDLL01000104">
    <property type="protein sequence ID" value="PYY70473.1"/>
    <property type="molecule type" value="Genomic_DNA"/>
</dbReference>
<evidence type="ECO:0000259" key="5">
    <source>
        <dbReference type="PROSITE" id="PS50893"/>
    </source>
</evidence>
<reference evidence="6 7" key="1">
    <citation type="journal article" date="2018" name="Appl. Microbiol. Biotechnol.">
        <title>Characterization of the caprolactam degradation pathway in Pseudomonas jessenii using mass spectrometry-based proteomics.</title>
        <authorList>
            <person name="Otzen M."/>
            <person name="Palacio C."/>
            <person name="Janssen D.B."/>
        </authorList>
    </citation>
    <scope>NUCLEOTIDE SEQUENCE [LARGE SCALE GENOMIC DNA]</scope>
    <source>
        <strain evidence="6 7">GO3</strain>
    </source>
</reference>
<dbReference type="InterPro" id="IPR027417">
    <property type="entry name" value="P-loop_NTPase"/>
</dbReference>
<dbReference type="PANTHER" id="PTHR46743:SF2">
    <property type="entry name" value="TEICHOIC ACIDS EXPORT ATP-BINDING PROTEIN TAGH"/>
    <property type="match status" value="1"/>
</dbReference>
<dbReference type="OrthoDB" id="9778870at2"/>
<dbReference type="GO" id="GO:0016020">
    <property type="term" value="C:membrane"/>
    <property type="evidence" value="ECO:0007669"/>
    <property type="project" value="InterPro"/>
</dbReference>
<dbReference type="AlphaFoldDB" id="A0A2W0EPW6"/>
<evidence type="ECO:0000256" key="3">
    <source>
        <dbReference type="ARBA" id="ARBA00022741"/>
    </source>
</evidence>
<dbReference type="InterPro" id="IPR017871">
    <property type="entry name" value="ABC_transporter-like_CS"/>
</dbReference>
<dbReference type="Pfam" id="PF00005">
    <property type="entry name" value="ABC_tran"/>
    <property type="match status" value="1"/>
</dbReference>
<comment type="similarity">
    <text evidence="1">Belongs to the ABC transporter superfamily.</text>
</comment>
<feature type="domain" description="ABC transporter" evidence="5">
    <location>
        <begin position="4"/>
        <end position="245"/>
    </location>
</feature>
<protein>
    <submittedName>
        <fullName evidence="6">Sugar ABC transporter ATP-binding protein</fullName>
    </submittedName>
</protein>
<dbReference type="InterPro" id="IPR015860">
    <property type="entry name" value="ABC_transpr_TagH-like"/>
</dbReference>
<gene>
    <name evidence="6" type="ORF">CRX42_11160</name>
</gene>
<sequence length="417" mass="46203">MGHIRVTGLGKAYKQYPTRWSRLVEWLVPFSPIRHRQHWVLQDVTFQIAPGESVGIVGINGAGKSTLLKMITGTTQPTCGTIELEGRVAALLELGMGFHADFTGRQNAVMAGQLLGMQVEEIEALMPEIERFAEIGDAIDHPVRTYSSGMQMRLAFSVATARRPDILIVDEALSVGDAYFQHKSFDRIRSFRKAGTTLLIVSHDRGAIQSICDSAILLENGHMAMHDTPEAVMDYYNALLAEREGQTVRQEALAGGQVSTISGTGEARILTVRLLDKHERPIDAAEVGQPVVLEVNVEVRQDIERLVLGFMIKDRLGQAMYGINTHRLDQALTDLQAGERVTYRFAFVMGLGKGNYSVALSLSRLDSHLDRNFEWRDYGLVFHVINNRQEDFVGCSWLAAKTTVTRSGAPVTPEITP</sequence>
<dbReference type="Gene3D" id="2.70.50.60">
    <property type="entry name" value="abc- transporter (atp binding component) like domain"/>
    <property type="match status" value="1"/>
</dbReference>
<keyword evidence="4 6" id="KW-0067">ATP-binding</keyword>
<dbReference type="PROSITE" id="PS00211">
    <property type="entry name" value="ABC_TRANSPORTER_1"/>
    <property type="match status" value="1"/>
</dbReference>
<organism evidence="6 7">
    <name type="scientific">Pseudomonas jessenii</name>
    <dbReference type="NCBI Taxonomy" id="77298"/>
    <lineage>
        <taxon>Bacteria</taxon>
        <taxon>Pseudomonadati</taxon>
        <taxon>Pseudomonadota</taxon>
        <taxon>Gammaproteobacteria</taxon>
        <taxon>Pseudomonadales</taxon>
        <taxon>Pseudomonadaceae</taxon>
        <taxon>Pseudomonas</taxon>
    </lineage>
</organism>
<evidence type="ECO:0000256" key="2">
    <source>
        <dbReference type="ARBA" id="ARBA00022448"/>
    </source>
</evidence>
<dbReference type="InterPro" id="IPR029439">
    <property type="entry name" value="Wzt_C"/>
</dbReference>
<keyword evidence="2" id="KW-0813">Transport</keyword>
<dbReference type="SUPFAM" id="SSF52540">
    <property type="entry name" value="P-loop containing nucleoside triphosphate hydrolases"/>
    <property type="match status" value="1"/>
</dbReference>
<dbReference type="GO" id="GO:0005524">
    <property type="term" value="F:ATP binding"/>
    <property type="evidence" value="ECO:0007669"/>
    <property type="project" value="UniProtKB-KW"/>
</dbReference>
<dbReference type="Pfam" id="PF14524">
    <property type="entry name" value="Wzt_C"/>
    <property type="match status" value="1"/>
</dbReference>
<evidence type="ECO:0000313" key="7">
    <source>
        <dbReference type="Proteomes" id="UP000247437"/>
    </source>
</evidence>
<dbReference type="InterPro" id="IPR003439">
    <property type="entry name" value="ABC_transporter-like_ATP-bd"/>
</dbReference>
<dbReference type="InterPro" id="IPR003593">
    <property type="entry name" value="AAA+_ATPase"/>
</dbReference>
<evidence type="ECO:0000256" key="1">
    <source>
        <dbReference type="ARBA" id="ARBA00005417"/>
    </source>
</evidence>
<proteinExistence type="inferred from homology"/>
<dbReference type="SMART" id="SM00382">
    <property type="entry name" value="AAA"/>
    <property type="match status" value="1"/>
</dbReference>
<dbReference type="Proteomes" id="UP000247437">
    <property type="component" value="Unassembled WGS sequence"/>
</dbReference>
<dbReference type="RefSeq" id="WP_110659468.1">
    <property type="nucleotide sequence ID" value="NZ_PDLL01000104.1"/>
</dbReference>
<dbReference type="Gene3D" id="3.40.50.300">
    <property type="entry name" value="P-loop containing nucleotide triphosphate hydrolases"/>
    <property type="match status" value="1"/>
</dbReference>
<comment type="caution">
    <text evidence="6">The sequence shown here is derived from an EMBL/GenBank/DDBJ whole genome shotgun (WGS) entry which is preliminary data.</text>
</comment>
<dbReference type="PANTHER" id="PTHR46743">
    <property type="entry name" value="TEICHOIC ACIDS EXPORT ATP-BINDING PROTEIN TAGH"/>
    <property type="match status" value="1"/>
</dbReference>
<evidence type="ECO:0000313" key="6">
    <source>
        <dbReference type="EMBL" id="PYY70473.1"/>
    </source>
</evidence>
<accession>A0A2W0EPW6</accession>
<dbReference type="PROSITE" id="PS50893">
    <property type="entry name" value="ABC_TRANSPORTER_2"/>
    <property type="match status" value="1"/>
</dbReference>
<dbReference type="GO" id="GO:0140359">
    <property type="term" value="F:ABC-type transporter activity"/>
    <property type="evidence" value="ECO:0007669"/>
    <property type="project" value="InterPro"/>
</dbReference>
<name>A0A2W0EPW6_PSEJE</name>
<keyword evidence="3" id="KW-0547">Nucleotide-binding</keyword>
<dbReference type="CDD" id="cd10147">
    <property type="entry name" value="Wzt_C-like"/>
    <property type="match status" value="1"/>
</dbReference>
<dbReference type="InterPro" id="IPR050683">
    <property type="entry name" value="Bact_Polysacc_Export_ATP-bd"/>
</dbReference>
<dbReference type="CDD" id="cd03220">
    <property type="entry name" value="ABC_KpsT_Wzt"/>
    <property type="match status" value="1"/>
</dbReference>
<evidence type="ECO:0000256" key="4">
    <source>
        <dbReference type="ARBA" id="ARBA00022840"/>
    </source>
</evidence>
<dbReference type="GO" id="GO:0016887">
    <property type="term" value="F:ATP hydrolysis activity"/>
    <property type="evidence" value="ECO:0007669"/>
    <property type="project" value="InterPro"/>
</dbReference>